<dbReference type="PROSITE" id="PS50801">
    <property type="entry name" value="STAS"/>
    <property type="match status" value="1"/>
</dbReference>
<dbReference type="Gene3D" id="3.30.750.24">
    <property type="entry name" value="STAS domain"/>
    <property type="match status" value="1"/>
</dbReference>
<dbReference type="AlphaFoldDB" id="A0A2U3L6C6"/>
<dbReference type="SUPFAM" id="SSF52091">
    <property type="entry name" value="SpoIIaa-like"/>
    <property type="match status" value="1"/>
</dbReference>
<dbReference type="CDD" id="cd07043">
    <property type="entry name" value="STAS_anti-anti-sigma_factors"/>
    <property type="match status" value="1"/>
</dbReference>
<dbReference type="Proteomes" id="UP000238701">
    <property type="component" value="Unassembled WGS sequence"/>
</dbReference>
<dbReference type="InterPro" id="IPR002645">
    <property type="entry name" value="STAS_dom"/>
</dbReference>
<evidence type="ECO:0000313" key="3">
    <source>
        <dbReference type="Proteomes" id="UP000238701"/>
    </source>
</evidence>
<proteinExistence type="predicted"/>
<dbReference type="PANTHER" id="PTHR33495">
    <property type="entry name" value="ANTI-SIGMA FACTOR ANTAGONIST TM_1081-RELATED-RELATED"/>
    <property type="match status" value="1"/>
</dbReference>
<evidence type="ECO:0000313" key="2">
    <source>
        <dbReference type="EMBL" id="SPF47390.1"/>
    </source>
</evidence>
<dbReference type="GO" id="GO:0043856">
    <property type="term" value="F:anti-sigma factor antagonist activity"/>
    <property type="evidence" value="ECO:0007669"/>
    <property type="project" value="TreeGrafter"/>
</dbReference>
<feature type="domain" description="STAS" evidence="1">
    <location>
        <begin position="15"/>
        <end position="109"/>
    </location>
</feature>
<gene>
    <name evidence="2" type="ORF">SBA1_740004</name>
</gene>
<dbReference type="InterPro" id="IPR036513">
    <property type="entry name" value="STAS_dom_sf"/>
</dbReference>
<sequence length="115" mass="12280">MPSEPLQVERLDRGVLSFCGPLTMENTAPFLNAVRREDAPTMILDFSGVPYLDSSGLGSLVSACTSCTKAGRRVALIGVNPRVRKVFEITKVENVLLLFPTLADALEALTNAGSA</sequence>
<dbReference type="PANTHER" id="PTHR33495:SF2">
    <property type="entry name" value="ANTI-SIGMA FACTOR ANTAGONIST TM_1081-RELATED"/>
    <property type="match status" value="1"/>
</dbReference>
<evidence type="ECO:0000259" key="1">
    <source>
        <dbReference type="PROSITE" id="PS50801"/>
    </source>
</evidence>
<name>A0A2U3L6C6_9BACT</name>
<dbReference type="Pfam" id="PF01740">
    <property type="entry name" value="STAS"/>
    <property type="match status" value="1"/>
</dbReference>
<organism evidence="2 3">
    <name type="scientific">Candidatus Sulfotelmatobacter kueseliae</name>
    <dbReference type="NCBI Taxonomy" id="2042962"/>
    <lineage>
        <taxon>Bacteria</taxon>
        <taxon>Pseudomonadati</taxon>
        <taxon>Acidobacteriota</taxon>
        <taxon>Terriglobia</taxon>
        <taxon>Terriglobales</taxon>
        <taxon>Candidatus Korobacteraceae</taxon>
        <taxon>Candidatus Sulfotelmatobacter</taxon>
    </lineage>
</organism>
<protein>
    <submittedName>
        <fullName evidence="2">Putative Anti-sigma factor antagonist</fullName>
    </submittedName>
</protein>
<dbReference type="EMBL" id="OMOD01000171">
    <property type="protein sequence ID" value="SPF47390.1"/>
    <property type="molecule type" value="Genomic_DNA"/>
</dbReference>
<accession>A0A2U3L6C6</accession>
<dbReference type="OrthoDB" id="129620at2"/>
<reference evidence="3" key="1">
    <citation type="submission" date="2018-02" db="EMBL/GenBank/DDBJ databases">
        <authorList>
            <person name="Hausmann B."/>
        </authorList>
    </citation>
    <scope>NUCLEOTIDE SEQUENCE [LARGE SCALE GENOMIC DNA]</scope>
    <source>
        <strain evidence="3">Peat soil MAG SbA1</strain>
    </source>
</reference>